<evidence type="ECO:0000256" key="1">
    <source>
        <dbReference type="ARBA" id="ARBA00010457"/>
    </source>
</evidence>
<dbReference type="EC" id="1.15.1.1" evidence="3"/>
<feature type="compositionally biased region" description="Acidic residues" evidence="4">
    <location>
        <begin position="51"/>
        <end position="64"/>
    </location>
</feature>
<dbReference type="RefSeq" id="WP_246348812.1">
    <property type="nucleotide sequence ID" value="NZ_BAAALL010000001.1"/>
</dbReference>
<keyword evidence="3" id="KW-0479">Metal-binding</keyword>
<dbReference type="PANTHER" id="PTHR10003">
    <property type="entry name" value="SUPEROXIDE DISMUTASE CU-ZN -RELATED"/>
    <property type="match status" value="1"/>
</dbReference>
<dbReference type="InterPro" id="IPR036423">
    <property type="entry name" value="SOD-like_Cu/Zn_dom_sf"/>
</dbReference>
<feature type="region of interest" description="Disordered" evidence="4">
    <location>
        <begin position="28"/>
        <end position="65"/>
    </location>
</feature>
<dbReference type="Pfam" id="PF00080">
    <property type="entry name" value="Sod_Cu"/>
    <property type="match status" value="1"/>
</dbReference>
<dbReference type="GO" id="GO:0004784">
    <property type="term" value="F:superoxide dismutase activity"/>
    <property type="evidence" value="ECO:0007669"/>
    <property type="project" value="UniProtKB-EC"/>
</dbReference>
<dbReference type="InterPro" id="IPR018152">
    <property type="entry name" value="SOD_Cu/Zn_BS"/>
</dbReference>
<dbReference type="EMBL" id="JACCFY010000001">
    <property type="protein sequence ID" value="NYJ78989.1"/>
    <property type="molecule type" value="Genomic_DNA"/>
</dbReference>
<comment type="similarity">
    <text evidence="1 3">Belongs to the Cu-Zn superoxide dismutase family.</text>
</comment>
<evidence type="ECO:0000256" key="2">
    <source>
        <dbReference type="ARBA" id="ARBA00024900"/>
    </source>
</evidence>
<organism evidence="6 7">
    <name type="scientific">Nesterenkonia xinjiangensis</name>
    <dbReference type="NCBI Taxonomy" id="225327"/>
    <lineage>
        <taxon>Bacteria</taxon>
        <taxon>Bacillati</taxon>
        <taxon>Actinomycetota</taxon>
        <taxon>Actinomycetes</taxon>
        <taxon>Micrococcales</taxon>
        <taxon>Micrococcaceae</taxon>
        <taxon>Nesterenkonia</taxon>
    </lineage>
</organism>
<accession>A0A7Z0GMZ5</accession>
<keyword evidence="3" id="KW-0862">Zinc</keyword>
<protein>
    <recommendedName>
        <fullName evidence="3">Superoxide dismutase [Cu-Zn]</fullName>
        <ecNumber evidence="3">1.15.1.1</ecNumber>
    </recommendedName>
</protein>
<comment type="caution">
    <text evidence="6">The sequence shown here is derived from an EMBL/GenBank/DDBJ whole genome shotgun (WGS) entry which is preliminary data.</text>
</comment>
<feature type="region of interest" description="Disordered" evidence="4">
    <location>
        <begin position="221"/>
        <end position="251"/>
    </location>
</feature>
<dbReference type="Proteomes" id="UP000535437">
    <property type="component" value="Unassembled WGS sequence"/>
</dbReference>
<name>A0A7Z0GMZ5_9MICC</name>
<comment type="catalytic activity">
    <reaction evidence="3">
        <text>2 superoxide + 2 H(+) = H2O2 + O2</text>
        <dbReference type="Rhea" id="RHEA:20696"/>
        <dbReference type="ChEBI" id="CHEBI:15378"/>
        <dbReference type="ChEBI" id="CHEBI:15379"/>
        <dbReference type="ChEBI" id="CHEBI:16240"/>
        <dbReference type="ChEBI" id="CHEBI:18421"/>
        <dbReference type="EC" id="1.15.1.1"/>
    </reaction>
</comment>
<sequence>MMSDRLHPRVLPLTALAVGFGLVLAGCGGTDEEPPGQDEDQGDGAAGAEQGSEEDSAGGEDEGSAGEAFAQAQLADAAGNDLGQVTFTETDGGVQVQAEVQDLAAGFHGFHIHEIGLCEPQSENDAGEIGDFFSAGGHLAGESEDDLGVVEGEEAPETEDVDEEQMPDVDAEAEVHHPDHAGDLPNLMVAQDGTAQLSVVTDRLTPELLTAEDGAAVIVHSQPDNHGNVPERYAPGGPDEDTLATGDAGERTACGVIEDS</sequence>
<dbReference type="InterPro" id="IPR024134">
    <property type="entry name" value="SOD_Cu/Zn_/chaperone"/>
</dbReference>
<evidence type="ECO:0000313" key="6">
    <source>
        <dbReference type="EMBL" id="NYJ78989.1"/>
    </source>
</evidence>
<dbReference type="GO" id="GO:0005507">
    <property type="term" value="F:copper ion binding"/>
    <property type="evidence" value="ECO:0007669"/>
    <property type="project" value="InterPro"/>
</dbReference>
<dbReference type="AlphaFoldDB" id="A0A7Z0GMZ5"/>
<keyword evidence="7" id="KW-1185">Reference proteome</keyword>
<evidence type="ECO:0000259" key="5">
    <source>
        <dbReference type="Pfam" id="PF00080"/>
    </source>
</evidence>
<reference evidence="6 7" key="1">
    <citation type="submission" date="2020-07" db="EMBL/GenBank/DDBJ databases">
        <title>Sequencing the genomes of 1000 actinobacteria strains.</title>
        <authorList>
            <person name="Klenk H.-P."/>
        </authorList>
    </citation>
    <scope>NUCLEOTIDE SEQUENCE [LARGE SCALE GENOMIC DNA]</scope>
    <source>
        <strain evidence="6 7">DSM 15475</strain>
    </source>
</reference>
<dbReference type="InterPro" id="IPR001424">
    <property type="entry name" value="SOD_Cu_Zn_dom"/>
</dbReference>
<feature type="domain" description="Superoxide dismutase copper/zinc binding" evidence="5">
    <location>
        <begin position="83"/>
        <end position="257"/>
    </location>
</feature>
<evidence type="ECO:0000256" key="4">
    <source>
        <dbReference type="SAM" id="MobiDB-lite"/>
    </source>
</evidence>
<comment type="cofactor">
    <cofactor evidence="3">
        <name>Zn(2+)</name>
        <dbReference type="ChEBI" id="CHEBI:29105"/>
    </cofactor>
    <text evidence="3">Binds 1 zinc ion per subunit.</text>
</comment>
<evidence type="ECO:0000313" key="7">
    <source>
        <dbReference type="Proteomes" id="UP000535437"/>
    </source>
</evidence>
<comment type="cofactor">
    <cofactor evidence="3">
        <name>Cu cation</name>
        <dbReference type="ChEBI" id="CHEBI:23378"/>
    </cofactor>
    <text evidence="3">Binds 1 copper ion per subunit.</text>
</comment>
<proteinExistence type="inferred from homology"/>
<keyword evidence="3 6" id="KW-0560">Oxidoreductase</keyword>
<dbReference type="SUPFAM" id="SSF49329">
    <property type="entry name" value="Cu,Zn superoxide dismutase-like"/>
    <property type="match status" value="1"/>
</dbReference>
<comment type="function">
    <text evidence="2">Destroys radicals which are normally produced within the cells and which are toxic to biological systems. May play a role in favoring mycobacterial survival in phagocytes.</text>
</comment>
<keyword evidence="3" id="KW-0186">Copper</keyword>
<dbReference type="PROSITE" id="PS51257">
    <property type="entry name" value="PROKAR_LIPOPROTEIN"/>
    <property type="match status" value="1"/>
</dbReference>
<evidence type="ECO:0000256" key="3">
    <source>
        <dbReference type="RuleBase" id="RU000393"/>
    </source>
</evidence>
<gene>
    <name evidence="6" type="ORF">HNR09_002400</name>
</gene>
<dbReference type="PROSITE" id="PS00332">
    <property type="entry name" value="SOD_CU_ZN_2"/>
    <property type="match status" value="1"/>
</dbReference>
<feature type="compositionally biased region" description="Acidic residues" evidence="4">
    <location>
        <begin position="30"/>
        <end position="42"/>
    </location>
</feature>
<dbReference type="Gene3D" id="2.60.40.200">
    <property type="entry name" value="Superoxide dismutase, copper/zinc binding domain"/>
    <property type="match status" value="1"/>
</dbReference>